<dbReference type="PIRSF" id="PIRSF018169">
    <property type="entry name" value="PAF_acetylhydrolase"/>
    <property type="match status" value="1"/>
</dbReference>
<keyword evidence="1 4" id="KW-0378">Hydrolase</keyword>
<dbReference type="InterPro" id="IPR029058">
    <property type="entry name" value="AB_hydrolase_fold"/>
</dbReference>
<dbReference type="GO" id="GO:0003847">
    <property type="term" value="F:1-alkyl-2-acetylglycerophosphocholine esterase activity"/>
    <property type="evidence" value="ECO:0007669"/>
    <property type="project" value="UniProtKB-UniRule"/>
</dbReference>
<dbReference type="PANTHER" id="PTHR10272">
    <property type="entry name" value="PLATELET-ACTIVATING FACTOR ACETYLHYDROLASE"/>
    <property type="match status" value="1"/>
</dbReference>
<feature type="compositionally biased region" description="Acidic residues" evidence="5">
    <location>
        <begin position="294"/>
        <end position="304"/>
    </location>
</feature>
<comment type="catalytic activity">
    <reaction evidence="4">
        <text>a 1-O-alkyl-2-acetyl-sn-glycero-3-phosphocholine + H2O = a 1-O-alkyl-sn-glycero-3-phosphocholine + acetate + H(+)</text>
        <dbReference type="Rhea" id="RHEA:17777"/>
        <dbReference type="ChEBI" id="CHEBI:15377"/>
        <dbReference type="ChEBI" id="CHEBI:15378"/>
        <dbReference type="ChEBI" id="CHEBI:30089"/>
        <dbReference type="ChEBI" id="CHEBI:30909"/>
        <dbReference type="ChEBI" id="CHEBI:36707"/>
        <dbReference type="EC" id="3.1.1.47"/>
    </reaction>
</comment>
<accession>A0AAE0LVS8</accession>
<evidence type="ECO:0000256" key="2">
    <source>
        <dbReference type="ARBA" id="ARBA00022963"/>
    </source>
</evidence>
<dbReference type="RefSeq" id="XP_062662871.1">
    <property type="nucleotide sequence ID" value="XM_062807298.1"/>
</dbReference>
<dbReference type="AlphaFoldDB" id="A0AAE0LVS8"/>
<dbReference type="Pfam" id="PF03403">
    <property type="entry name" value="PAF-AH_p_II"/>
    <property type="match status" value="1"/>
</dbReference>
<organism evidence="6 7">
    <name type="scientific">Chaetomium fimeti</name>
    <dbReference type="NCBI Taxonomy" id="1854472"/>
    <lineage>
        <taxon>Eukaryota</taxon>
        <taxon>Fungi</taxon>
        <taxon>Dikarya</taxon>
        <taxon>Ascomycota</taxon>
        <taxon>Pezizomycotina</taxon>
        <taxon>Sordariomycetes</taxon>
        <taxon>Sordariomycetidae</taxon>
        <taxon>Sordariales</taxon>
        <taxon>Chaetomiaceae</taxon>
        <taxon>Chaetomium</taxon>
    </lineage>
</organism>
<sequence length="608" mass="65610">MASFVSGLSPIPSFPEYLGPYKVGTVDVEIPVSELESPSTVPDGSSHIHTVLFRIFYPAVPESNGKHVSWLPAPQRLHIAAYTQFLGAGNTLASLLSFLPRHLHWTSIPAHKNATLLPPPSDRPAGRWPTMIFSHGLGGNRNAYSHFAGSLASHGVVVVCPEHRDGSAALTLVRDPKSATPKTSQHAVPYLRIAHTQTPDAWSARNKQLRIRLWELGLLFEALTTLDRDPGTLTNLTTTPAPTLAQFAHTLDIHTPGRVLFAGHSFGAATMVQLLKSAFYATSTTAAATKNVDSDTDTDTDTITDADQPGVGALFAPRPTSAVARQVTAHTPAVLLDMWCFPLLGAEGAALARLPLPCYAPSSSSSASSDGGEEGKGEEGEEGGRASPGGKAVLAVESRAFFKWTEHLHAKARILSPRPEERGEVTEEVFRRDGGKGEEGSWARPHFFYVDSSAHLSQSDFGVLFPWLTKRVFKSDNPERALRLNMRAVLQFLRENAVPVAGTGRAALVDGGYSGVKQQEWMERDEVILERSKDGKGKVDAWRCIDVLGLGAEAGPSELELREKEGEERQVKAEEGEKDMQGEIDPTLESVAKGAAVHATRELVGAEN</sequence>
<gene>
    <name evidence="6" type="ORF">B0H64DRAFT_455218</name>
</gene>
<dbReference type="SUPFAM" id="SSF53474">
    <property type="entry name" value="alpha/beta-Hydrolases"/>
    <property type="match status" value="1"/>
</dbReference>
<name>A0AAE0LVS8_9PEZI</name>
<feature type="compositionally biased region" description="Basic and acidic residues" evidence="5">
    <location>
        <begin position="560"/>
        <end position="581"/>
    </location>
</feature>
<feature type="compositionally biased region" description="Basic and acidic residues" evidence="5">
    <location>
        <begin position="373"/>
        <end position="384"/>
    </location>
</feature>
<comment type="caution">
    <text evidence="6">The sequence shown here is derived from an EMBL/GenBank/DDBJ whole genome shotgun (WGS) entry which is preliminary data.</text>
</comment>
<dbReference type="Gene3D" id="3.40.50.1820">
    <property type="entry name" value="alpha/beta hydrolase"/>
    <property type="match status" value="1"/>
</dbReference>
<dbReference type="EC" id="3.1.1.47" evidence="4"/>
<feature type="region of interest" description="Disordered" evidence="5">
    <location>
        <begin position="560"/>
        <end position="584"/>
    </location>
</feature>
<dbReference type="Proteomes" id="UP001278766">
    <property type="component" value="Unassembled WGS sequence"/>
</dbReference>
<evidence type="ECO:0000256" key="5">
    <source>
        <dbReference type="SAM" id="MobiDB-lite"/>
    </source>
</evidence>
<dbReference type="GO" id="GO:0016042">
    <property type="term" value="P:lipid catabolic process"/>
    <property type="evidence" value="ECO:0007669"/>
    <property type="project" value="UniProtKB-KW"/>
</dbReference>
<evidence type="ECO:0000256" key="1">
    <source>
        <dbReference type="ARBA" id="ARBA00022801"/>
    </source>
</evidence>
<keyword evidence="7" id="KW-1185">Reference proteome</keyword>
<dbReference type="GeneID" id="87844246"/>
<protein>
    <recommendedName>
        <fullName evidence="4">Putative phospholipase</fullName>
        <ecNumber evidence="4">3.1.1.47</ecNumber>
    </recommendedName>
</protein>
<dbReference type="InterPro" id="IPR016715">
    <property type="entry name" value="PAF_acetylhydro_eukaryote"/>
</dbReference>
<dbReference type="PANTHER" id="PTHR10272:SF7">
    <property type="entry name" value="PHOSPHOLIPASE-RELATED"/>
    <property type="match status" value="1"/>
</dbReference>
<feature type="region of interest" description="Disordered" evidence="5">
    <location>
        <begin position="362"/>
        <end position="390"/>
    </location>
</feature>
<dbReference type="EMBL" id="JAUEPN010000002">
    <property type="protein sequence ID" value="KAK3299357.1"/>
    <property type="molecule type" value="Genomic_DNA"/>
</dbReference>
<comment type="similarity">
    <text evidence="4">Belongs to the serine esterase family.</text>
</comment>
<feature type="region of interest" description="Disordered" evidence="5">
    <location>
        <begin position="291"/>
        <end position="311"/>
    </location>
</feature>
<evidence type="ECO:0000256" key="3">
    <source>
        <dbReference type="ARBA" id="ARBA00023098"/>
    </source>
</evidence>
<proteinExistence type="inferred from homology"/>
<keyword evidence="3 4" id="KW-0443">Lipid metabolism</keyword>
<reference evidence="6" key="1">
    <citation type="journal article" date="2023" name="Mol. Phylogenet. Evol.">
        <title>Genome-scale phylogeny and comparative genomics of the fungal order Sordariales.</title>
        <authorList>
            <person name="Hensen N."/>
            <person name="Bonometti L."/>
            <person name="Westerberg I."/>
            <person name="Brannstrom I.O."/>
            <person name="Guillou S."/>
            <person name="Cros-Aarteil S."/>
            <person name="Calhoun S."/>
            <person name="Haridas S."/>
            <person name="Kuo A."/>
            <person name="Mondo S."/>
            <person name="Pangilinan J."/>
            <person name="Riley R."/>
            <person name="LaButti K."/>
            <person name="Andreopoulos B."/>
            <person name="Lipzen A."/>
            <person name="Chen C."/>
            <person name="Yan M."/>
            <person name="Daum C."/>
            <person name="Ng V."/>
            <person name="Clum A."/>
            <person name="Steindorff A."/>
            <person name="Ohm R.A."/>
            <person name="Martin F."/>
            <person name="Silar P."/>
            <person name="Natvig D.O."/>
            <person name="Lalanne C."/>
            <person name="Gautier V."/>
            <person name="Ament-Velasquez S.L."/>
            <person name="Kruys A."/>
            <person name="Hutchinson M.I."/>
            <person name="Powell A.J."/>
            <person name="Barry K."/>
            <person name="Miller A.N."/>
            <person name="Grigoriev I.V."/>
            <person name="Debuchy R."/>
            <person name="Gladieux P."/>
            <person name="Hiltunen Thoren M."/>
            <person name="Johannesson H."/>
        </authorList>
    </citation>
    <scope>NUCLEOTIDE SEQUENCE</scope>
    <source>
        <strain evidence="6">CBS 168.71</strain>
    </source>
</reference>
<keyword evidence="2 4" id="KW-0442">Lipid degradation</keyword>
<evidence type="ECO:0000313" key="6">
    <source>
        <dbReference type="EMBL" id="KAK3299357.1"/>
    </source>
</evidence>
<reference evidence="6" key="2">
    <citation type="submission" date="2023-06" db="EMBL/GenBank/DDBJ databases">
        <authorList>
            <consortium name="Lawrence Berkeley National Laboratory"/>
            <person name="Haridas S."/>
            <person name="Hensen N."/>
            <person name="Bonometti L."/>
            <person name="Westerberg I."/>
            <person name="Brannstrom I.O."/>
            <person name="Guillou S."/>
            <person name="Cros-Aarteil S."/>
            <person name="Calhoun S."/>
            <person name="Kuo A."/>
            <person name="Mondo S."/>
            <person name="Pangilinan J."/>
            <person name="Riley R."/>
            <person name="Labutti K."/>
            <person name="Andreopoulos B."/>
            <person name="Lipzen A."/>
            <person name="Chen C."/>
            <person name="Yanf M."/>
            <person name="Daum C."/>
            <person name="Ng V."/>
            <person name="Clum A."/>
            <person name="Steindorff A."/>
            <person name="Ohm R."/>
            <person name="Martin F."/>
            <person name="Silar P."/>
            <person name="Natvig D."/>
            <person name="Lalanne C."/>
            <person name="Gautier V."/>
            <person name="Ament-Velasquez S.L."/>
            <person name="Kruys A."/>
            <person name="Hutchinson M.I."/>
            <person name="Powell A.J."/>
            <person name="Barry K."/>
            <person name="Miller A.N."/>
            <person name="Grigoriev I.V."/>
            <person name="Debuchy R."/>
            <person name="Gladieux P."/>
            <person name="Thoren M.H."/>
            <person name="Johannesson H."/>
        </authorList>
    </citation>
    <scope>NUCLEOTIDE SEQUENCE</scope>
    <source>
        <strain evidence="6">CBS 168.71</strain>
    </source>
</reference>
<evidence type="ECO:0000256" key="4">
    <source>
        <dbReference type="PIRNR" id="PIRNR018169"/>
    </source>
</evidence>
<evidence type="ECO:0000313" key="7">
    <source>
        <dbReference type="Proteomes" id="UP001278766"/>
    </source>
</evidence>